<dbReference type="PROSITE" id="PS51903">
    <property type="entry name" value="CLP_R"/>
    <property type="match status" value="1"/>
</dbReference>
<evidence type="ECO:0000256" key="1">
    <source>
        <dbReference type="PROSITE-ProRule" id="PRU01251"/>
    </source>
</evidence>
<dbReference type="RefSeq" id="WP_220146339.1">
    <property type="nucleotide sequence ID" value="NZ_JAHXZI010000013.1"/>
</dbReference>
<dbReference type="InterPro" id="IPR004176">
    <property type="entry name" value="Clp_R_N"/>
</dbReference>
<sequence length="151" mass="15941">MISDEAPISRFDDRARRVVRLARQQAEDRRGEAIAPAHVLLALLAVRRGLAARVVAGLAGSCARAEDAIAEILPPGQRPSPSHIPFTAAAEEVMVRAAQQARRWGDDHVGTEHLLLGLLAATDNAAVARLGAVGVDYDTATAEIGRLRAAG</sequence>
<dbReference type="Pfam" id="PF02861">
    <property type="entry name" value="Clp_N"/>
    <property type="match status" value="1"/>
</dbReference>
<reference evidence="3 4" key="1">
    <citation type="journal article" date="2013" name="Antonie Van Leeuwenhoek">
        <title>Actinoplanes hulinensis sp. nov., a novel actinomycete isolated from soybean root (Glycine max (L.) Merr).</title>
        <authorList>
            <person name="Shen Y."/>
            <person name="Liu C."/>
            <person name="Wang X."/>
            <person name="Zhao J."/>
            <person name="Jia F."/>
            <person name="Zhang Y."/>
            <person name="Wang L."/>
            <person name="Yang D."/>
            <person name="Xiang W."/>
        </authorList>
    </citation>
    <scope>NUCLEOTIDE SEQUENCE [LARGE SCALE GENOMIC DNA]</scope>
    <source>
        <strain evidence="3 4">NEAU-M9</strain>
    </source>
</reference>
<keyword evidence="4" id="KW-1185">Reference proteome</keyword>
<evidence type="ECO:0000259" key="2">
    <source>
        <dbReference type="PROSITE" id="PS51903"/>
    </source>
</evidence>
<keyword evidence="1" id="KW-0677">Repeat</keyword>
<organism evidence="3 4">
    <name type="scientific">Actinoplanes hulinensis</name>
    <dbReference type="NCBI Taxonomy" id="1144547"/>
    <lineage>
        <taxon>Bacteria</taxon>
        <taxon>Bacillati</taxon>
        <taxon>Actinomycetota</taxon>
        <taxon>Actinomycetes</taxon>
        <taxon>Micromonosporales</taxon>
        <taxon>Micromonosporaceae</taxon>
        <taxon>Actinoplanes</taxon>
    </lineage>
</organism>
<dbReference type="Proteomes" id="UP001519863">
    <property type="component" value="Unassembled WGS sequence"/>
</dbReference>
<protein>
    <recommendedName>
        <fullName evidence="2">Clp R domain-containing protein</fullName>
    </recommendedName>
</protein>
<dbReference type="SUPFAM" id="SSF81923">
    <property type="entry name" value="Double Clp-N motif"/>
    <property type="match status" value="1"/>
</dbReference>
<dbReference type="Gene3D" id="1.10.1780.10">
    <property type="entry name" value="Clp, N-terminal domain"/>
    <property type="match status" value="1"/>
</dbReference>
<gene>
    <name evidence="3" type="ORF">KZ829_24965</name>
</gene>
<feature type="domain" description="Clp R" evidence="2">
    <location>
        <begin position="8"/>
        <end position="150"/>
    </location>
</feature>
<accession>A0ABS7B8J3</accession>
<comment type="caution">
    <text evidence="3">The sequence shown here is derived from an EMBL/GenBank/DDBJ whole genome shotgun (WGS) entry which is preliminary data.</text>
</comment>
<evidence type="ECO:0000313" key="3">
    <source>
        <dbReference type="EMBL" id="MBW6436999.1"/>
    </source>
</evidence>
<dbReference type="EMBL" id="JAHXZI010000013">
    <property type="protein sequence ID" value="MBW6436999.1"/>
    <property type="molecule type" value="Genomic_DNA"/>
</dbReference>
<name>A0ABS7B8J3_9ACTN</name>
<dbReference type="InterPro" id="IPR036628">
    <property type="entry name" value="Clp_N_dom_sf"/>
</dbReference>
<evidence type="ECO:0000313" key="4">
    <source>
        <dbReference type="Proteomes" id="UP001519863"/>
    </source>
</evidence>
<proteinExistence type="predicted"/>